<protein>
    <submittedName>
        <fullName evidence="1">Uncharacterized protein</fullName>
    </submittedName>
</protein>
<dbReference type="Proteomes" id="UP000321058">
    <property type="component" value="Unassembled WGS sequence"/>
</dbReference>
<dbReference type="AlphaFoldDB" id="A0A512NCQ7"/>
<reference evidence="1 2" key="1">
    <citation type="submission" date="2019-07" db="EMBL/GenBank/DDBJ databases">
        <title>Whole genome shotgun sequence of Reyranella soli NBRC 108950.</title>
        <authorList>
            <person name="Hosoyama A."/>
            <person name="Uohara A."/>
            <person name="Ohji S."/>
            <person name="Ichikawa N."/>
        </authorList>
    </citation>
    <scope>NUCLEOTIDE SEQUENCE [LARGE SCALE GENOMIC DNA]</scope>
    <source>
        <strain evidence="1 2">NBRC 108950</strain>
    </source>
</reference>
<dbReference type="EMBL" id="BKAJ01000069">
    <property type="protein sequence ID" value="GEP56726.1"/>
    <property type="molecule type" value="Genomic_DNA"/>
</dbReference>
<dbReference type="OrthoDB" id="9846281at2"/>
<comment type="caution">
    <text evidence="1">The sequence shown here is derived from an EMBL/GenBank/DDBJ whole genome shotgun (WGS) entry which is preliminary data.</text>
</comment>
<sequence length="105" mass="11950">MASNGPFLCHDTERASAQSADRIQRARELLADAGWLFDDFVNAEMRRVLTSDPDDMTTREIAYNRARVATELKAGLAALVEEHEANARLKERRDLLKESLYGRRD</sequence>
<accession>A0A512NCQ7</accession>
<evidence type="ECO:0000313" key="1">
    <source>
        <dbReference type="EMBL" id="GEP56726.1"/>
    </source>
</evidence>
<proteinExistence type="predicted"/>
<keyword evidence="2" id="KW-1185">Reference proteome</keyword>
<organism evidence="1 2">
    <name type="scientific">Reyranella soli</name>
    <dbReference type="NCBI Taxonomy" id="1230389"/>
    <lineage>
        <taxon>Bacteria</taxon>
        <taxon>Pseudomonadati</taxon>
        <taxon>Pseudomonadota</taxon>
        <taxon>Alphaproteobacteria</taxon>
        <taxon>Hyphomicrobiales</taxon>
        <taxon>Reyranellaceae</taxon>
        <taxon>Reyranella</taxon>
    </lineage>
</organism>
<evidence type="ECO:0000313" key="2">
    <source>
        <dbReference type="Proteomes" id="UP000321058"/>
    </source>
</evidence>
<name>A0A512NCQ7_9HYPH</name>
<dbReference type="RefSeq" id="WP_147150945.1">
    <property type="nucleotide sequence ID" value="NZ_BKAJ01000069.1"/>
</dbReference>
<gene>
    <name evidence="1" type="ORF">RSO01_38920</name>
</gene>